<keyword evidence="3" id="KW-0498">Mitosis</keyword>
<dbReference type="Pfam" id="PF20518">
    <property type="entry name" value="Apc1_MidN"/>
    <property type="match status" value="1"/>
</dbReference>
<comment type="caution">
    <text evidence="8">The sequence shown here is derived from an EMBL/GenBank/DDBJ whole genome shotgun (WGS) entry which is preliminary data.</text>
</comment>
<reference evidence="8" key="1">
    <citation type="submission" date="2022-03" db="EMBL/GenBank/DDBJ databases">
        <authorList>
            <person name="Martin C."/>
        </authorList>
    </citation>
    <scope>NUCLEOTIDE SEQUENCE</scope>
</reference>
<gene>
    <name evidence="8" type="ORF">OFUS_LOCUS16732</name>
</gene>
<feature type="region of interest" description="Disordered" evidence="5">
    <location>
        <begin position="369"/>
        <end position="393"/>
    </location>
</feature>
<dbReference type="Pfam" id="PF12859">
    <property type="entry name" value="ANAPC1"/>
    <property type="match status" value="1"/>
</dbReference>
<dbReference type="Proteomes" id="UP000749559">
    <property type="component" value="Unassembled WGS sequence"/>
</dbReference>
<dbReference type="PANTHER" id="PTHR12827">
    <property type="entry name" value="MEIOTIC CHECKPOINT REGULATOR TSG24 FAMILY MEMBER"/>
    <property type="match status" value="1"/>
</dbReference>
<dbReference type="GO" id="GO:0007091">
    <property type="term" value="P:metaphase/anaphase transition of mitotic cell cycle"/>
    <property type="evidence" value="ECO:0007669"/>
    <property type="project" value="TreeGrafter"/>
</dbReference>
<dbReference type="FunFam" id="1.25.10.10:FF:000302">
    <property type="entry name" value="Anaphase-promoting complex subunit 1"/>
    <property type="match status" value="1"/>
</dbReference>
<evidence type="ECO:0008006" key="10">
    <source>
        <dbReference type="Google" id="ProtNLM"/>
    </source>
</evidence>
<dbReference type="InterPro" id="IPR049255">
    <property type="entry name" value="Apc1_N"/>
</dbReference>
<dbReference type="GO" id="GO:0051301">
    <property type="term" value="P:cell division"/>
    <property type="evidence" value="ECO:0007669"/>
    <property type="project" value="UniProtKB-KW"/>
</dbReference>
<name>A0A8S4PJJ6_OWEFU</name>
<dbReference type="EMBL" id="CAIIXF020000008">
    <property type="protein sequence ID" value="CAH1791675.1"/>
    <property type="molecule type" value="Genomic_DNA"/>
</dbReference>
<feature type="region of interest" description="Disordered" evidence="5">
    <location>
        <begin position="310"/>
        <end position="350"/>
    </location>
</feature>
<dbReference type="GO" id="GO:0005680">
    <property type="term" value="C:anaphase-promoting complex"/>
    <property type="evidence" value="ECO:0007669"/>
    <property type="project" value="InterPro"/>
</dbReference>
<dbReference type="GO" id="GO:0031145">
    <property type="term" value="P:anaphase-promoting complex-dependent catabolic process"/>
    <property type="evidence" value="ECO:0007669"/>
    <property type="project" value="TreeGrafter"/>
</dbReference>
<organism evidence="8 9">
    <name type="scientific">Owenia fusiformis</name>
    <name type="common">Polychaete worm</name>
    <dbReference type="NCBI Taxonomy" id="6347"/>
    <lineage>
        <taxon>Eukaryota</taxon>
        <taxon>Metazoa</taxon>
        <taxon>Spiralia</taxon>
        <taxon>Lophotrochozoa</taxon>
        <taxon>Annelida</taxon>
        <taxon>Polychaeta</taxon>
        <taxon>Sedentaria</taxon>
        <taxon>Canalipalpata</taxon>
        <taxon>Sabellida</taxon>
        <taxon>Oweniida</taxon>
        <taxon>Oweniidae</taxon>
        <taxon>Owenia</taxon>
    </lineage>
</organism>
<dbReference type="OrthoDB" id="26401at2759"/>
<dbReference type="InterPro" id="IPR024990">
    <property type="entry name" value="Apc1"/>
</dbReference>
<evidence type="ECO:0000256" key="4">
    <source>
        <dbReference type="ARBA" id="ARBA00023306"/>
    </source>
</evidence>
<accession>A0A8S4PJJ6</accession>
<dbReference type="GO" id="GO:0060090">
    <property type="term" value="F:molecular adaptor activity"/>
    <property type="evidence" value="ECO:0007669"/>
    <property type="project" value="TreeGrafter"/>
</dbReference>
<protein>
    <recommendedName>
        <fullName evidence="10">Anaphase-promoting complex subunit 1</fullName>
    </recommendedName>
</protein>
<evidence type="ECO:0000256" key="3">
    <source>
        <dbReference type="ARBA" id="ARBA00022776"/>
    </source>
</evidence>
<evidence type="ECO:0000256" key="5">
    <source>
        <dbReference type="SAM" id="MobiDB-lite"/>
    </source>
</evidence>
<keyword evidence="2" id="KW-0132">Cell division</keyword>
<dbReference type="InterPro" id="IPR046794">
    <property type="entry name" value="Apc1_MidN"/>
</dbReference>
<keyword evidence="4" id="KW-0131">Cell cycle</keyword>
<evidence type="ECO:0000256" key="1">
    <source>
        <dbReference type="ARBA" id="ARBA00010547"/>
    </source>
</evidence>
<keyword evidence="9" id="KW-1185">Reference proteome</keyword>
<sequence>MLDHQTSEDMITVSDWQDYVPHGRDMYSSHPGVTHSHPGYHTDHGLPIVKAIKDISLQDDKQGEQWRLRSVDNMDNVTDEELYIAENTVLWSRGTVDGARSHYRSFTVDSRVTDAGWCKFLLPKTTPEEPTTDALKDMPGTAQYGVYILESSCIHVFTTEGEDFTTALPFTVSKVWPIMNGLLFERSTKEVELKGTPRKPTEALPLLFSMLHPLDELAPLIYSKAQPGSNKIEFVTDTSQHVVFTNEDPSLIMTYDQMQGTHSVWRLRRAKHEEGYYVTGCLGDLTPSMLPQPPGTPGVGVSHSTSSFSKLTISSQSPSGLSPFRSFQSHPNSRISSPSGGFTSRSISHSPGLNQMAALSRSQTPSHASVSSLYRYHSPSPGGKSPMGSLMRTPGRQTVSMVNETGEIVEPLMPDTCMEHIWTEKVSLREGMTGKATKVFLTKDLGGQQYLCYLVASRYQLRCVKWEESNDQSQLIFGAVSIVQARDAVSLPSLNMVLVLDLNSTLLLYTGPTKVTRVFLPSLPISSVHLSTSEGLRSTTPFASPGPGIVTSSRPTSALDAHFDDPVHLLSPVPPEMNESSQLLHAGSLGEDLSIQSSITSLQDPVANRCTLDLANGSLCRITIPSMETSPIIDACLEGIKHILPNYIASQVLIKWYSTHNAPGGMTKQTEWLTFTKCLLGMMGYDLGRLPLVLQMDIDSPLSPVTKKAKPSDQGSDEDWQYLLSSDHHNFVTSILKSSTESAPRSDMKLDRSTPVSIDTSAALFPHIPALLYALHLVYEDMKLNSQLLEHLHKLTTLLHHIARDLQLSAYIDHYVRDYPALFNSPEHTSQILPDTLKQMQYPSFLSQEPPSLYRWLHCSMTGAPCKPFPYLSDVCKVTMNIVSLYAILLHPEESSEPVWDRYVRKVSAPGHRVVSRDVSMSKSFTPDTSGTVFERVVLYMAELGMTSKDLDLLPFGISHPLYEAIHHCRANPPSDWPDDAYILIGREDLHQQANISNMPPVVTLKKEMAPQSKGVKEEEDGMEFIDRELLRLLFSDDLRIQEVRRLLQSARPVRIALSQRPEVSDHDFIEEQERHLYGLCIRTMALSVGRGMFTLSSYHSLVTEQLPIPKLCLTGKAPPRNTTVDLSHIETPPNMAMWPQFHNGVAAGLRLAGSAQVDTTWIVYNKPKQNELTNEHAGFLMALGLRGHLSNLATMNVHDYLARGHDMTSVGLLLGIAAAKRGSMDLATTKLLSIHVDALLPPSSTELDVPHIVQVAAVLGVGLVYQCTAHRHIAEVLLSEIGRPPGPEMENSLDREAYSIAAGLALGLVMLGKGSEVIGLADLSMADQLYNYIVGGHKRPLSGTNKERFKSPSYQIKEGDTVNVDVTSPGATLALGMMFFCTNNTAVGEWLTAPDTQFLLDFVRPDFLLLRVIGRGLVFWEYVLPSKAWIKENIPEIVMKYAFKKSDYKDDPDCHIDFETMSQAYCNIMAGACMTIGLKFAGSANQEAFNLLMGYAKEILAIVSKASLLEQAGKSTVENSLDIIVLSLSMVMSGTGNLDVLRLCRHLRSRVGSSYTYVLYGSHMAVSMSLGLLFLGGCRYTLRTSPEAVGAMLCAFFPKYPVHSNDNRYHLQAFRHLYVLAAEPRMVIPRDVDTGHVCYVPMEIHFKVLVFVIQYEEL</sequence>
<dbReference type="PANTHER" id="PTHR12827:SF3">
    <property type="entry name" value="ANAPHASE-PROMOTING COMPLEX SUBUNIT 1"/>
    <property type="match status" value="1"/>
</dbReference>
<feature type="compositionally biased region" description="Low complexity" evidence="5">
    <location>
        <begin position="378"/>
        <end position="389"/>
    </location>
</feature>
<dbReference type="InterPro" id="IPR011989">
    <property type="entry name" value="ARM-like"/>
</dbReference>
<dbReference type="Gene3D" id="1.25.10.10">
    <property type="entry name" value="Leucine-rich Repeat Variant"/>
    <property type="match status" value="2"/>
</dbReference>
<evidence type="ECO:0000259" key="6">
    <source>
        <dbReference type="Pfam" id="PF12859"/>
    </source>
</evidence>
<proteinExistence type="inferred from homology"/>
<feature type="domain" description="Anaphase-promoting complex subunit 1 N-terminal" evidence="6">
    <location>
        <begin position="66"/>
        <end position="196"/>
    </location>
</feature>
<evidence type="ECO:0000313" key="9">
    <source>
        <dbReference type="Proteomes" id="UP000749559"/>
    </source>
</evidence>
<evidence type="ECO:0000313" key="8">
    <source>
        <dbReference type="EMBL" id="CAH1791675.1"/>
    </source>
</evidence>
<evidence type="ECO:0000259" key="7">
    <source>
        <dbReference type="Pfam" id="PF20518"/>
    </source>
</evidence>
<comment type="similarity">
    <text evidence="1">Belongs to the APC1 family.</text>
</comment>
<feature type="domain" description="Anaphase-promoting complex subunit 1 middle" evidence="7">
    <location>
        <begin position="682"/>
        <end position="991"/>
    </location>
</feature>
<evidence type="ECO:0000256" key="2">
    <source>
        <dbReference type="ARBA" id="ARBA00022618"/>
    </source>
</evidence>
<feature type="compositionally biased region" description="Polar residues" evidence="5">
    <location>
        <begin position="325"/>
        <end position="350"/>
    </location>
</feature>
<dbReference type="GO" id="GO:0070979">
    <property type="term" value="P:protein K11-linked ubiquitination"/>
    <property type="evidence" value="ECO:0007669"/>
    <property type="project" value="TreeGrafter"/>
</dbReference>